<dbReference type="SUPFAM" id="SSF53822">
    <property type="entry name" value="Periplasmic binding protein-like I"/>
    <property type="match status" value="1"/>
</dbReference>
<dbReference type="EMBL" id="CP090978">
    <property type="protein sequence ID" value="UJF31463.1"/>
    <property type="molecule type" value="Genomic_DNA"/>
</dbReference>
<dbReference type="InterPro" id="IPR035965">
    <property type="entry name" value="PAS-like_dom_sf"/>
</dbReference>
<evidence type="ECO:0000313" key="7">
    <source>
        <dbReference type="Proteomes" id="UP001649230"/>
    </source>
</evidence>
<evidence type="ECO:0000256" key="2">
    <source>
        <dbReference type="ARBA" id="ARBA00023125"/>
    </source>
</evidence>
<protein>
    <submittedName>
        <fullName evidence="6">Diguanylate cyclase</fullName>
        <ecNumber evidence="6">2.7.7.65</ecNumber>
    </submittedName>
</protein>
<sequence length="804" mass="91768">MSKKTIGVLTALTDGFYFNGMLQGIHKAALEHNVNVVNIQTYDSAHVNQYRGYLGCEYVDGWIVLLNAITDPEHIARLEASGKPVVCTPDSSGFAECTTFIIDNEQGGYEAARHMIEHGHRRIAFVQCSNNPEIMLRFQGYLRALQEFGIPFDEGLIYDVPNLWEKYGKEVAEQMKQRGFDFTSVVISADLTAVGIMESFQSFGVRVPEDIAVFSFDNTEYARRLHLSSVAQPLFERGRDMCEYLLRRFEGMPSTGPVIVNKMQPVFRQSCGCSVPSEPENMDTLYSDGLEMIEFLSNAIQRNHHIGGNLIRSNPEEIRDMTWLSYTPYTWGCLALWNTDQSDVKTLRIDNIFSRKQECIVEVGEIFAEEAFPPAWLGQIVEANESLTVHTLKTEKRDFGFIVLIGNIFDKSHTSSLGPLIHSVRHTLDLLAHALERETLYEEARQREHRLEIVSSATNDGIFDWDLDTNLIEWNRKINHILDHEGLMMQASEFIQRIHPDDWPGLRDAMMDHYRHGTHFQREFRMLKNQKDLIWISAAGEAVRDQKGQPIRMIGSIVDITVRKKAEEDIYFIAYHDALTGLSNRRYIYNRITEELAQEENPLAVIMLDLDRFKVVNDSLGHLVGDQLLCQIARLLERSVGPLDIVGRLGGDEFIIICTKLQSYQYAETVAQSILRALNAPLNIDGHLVYATPSIGICFCPEHGSDRESLIQYADIAMYQAKENGKNRYHVYSQEMNEDSLQKLTMEGCLRGALKQANSNCTISRKWSFLQEPSSGWRRCCVGLRRYSAKCRPENSYRLPKKRG</sequence>
<evidence type="ECO:0000256" key="1">
    <source>
        <dbReference type="ARBA" id="ARBA00023015"/>
    </source>
</evidence>
<evidence type="ECO:0000256" key="3">
    <source>
        <dbReference type="ARBA" id="ARBA00023163"/>
    </source>
</evidence>
<dbReference type="PROSITE" id="PS50113">
    <property type="entry name" value="PAC"/>
    <property type="match status" value="1"/>
</dbReference>
<dbReference type="Gene3D" id="3.30.70.270">
    <property type="match status" value="1"/>
</dbReference>
<dbReference type="Gene3D" id="3.40.50.2300">
    <property type="match status" value="2"/>
</dbReference>
<dbReference type="SMART" id="SM00267">
    <property type="entry name" value="GGDEF"/>
    <property type="match status" value="1"/>
</dbReference>
<dbReference type="Gene3D" id="3.30.450.20">
    <property type="entry name" value="PAS domain"/>
    <property type="match status" value="1"/>
</dbReference>
<dbReference type="InterPro" id="IPR052163">
    <property type="entry name" value="DGC-Regulatory_Protein"/>
</dbReference>
<dbReference type="InterPro" id="IPR000160">
    <property type="entry name" value="GGDEF_dom"/>
</dbReference>
<dbReference type="CDD" id="cd01949">
    <property type="entry name" value="GGDEF"/>
    <property type="match status" value="1"/>
</dbReference>
<feature type="domain" description="PAC" evidence="4">
    <location>
        <begin position="520"/>
        <end position="572"/>
    </location>
</feature>
<dbReference type="GO" id="GO:0052621">
    <property type="term" value="F:diguanylate cyclase activity"/>
    <property type="evidence" value="ECO:0007669"/>
    <property type="project" value="UniProtKB-EC"/>
</dbReference>
<dbReference type="Pfam" id="PF00990">
    <property type="entry name" value="GGDEF"/>
    <property type="match status" value="1"/>
</dbReference>
<dbReference type="InterPro" id="IPR000014">
    <property type="entry name" value="PAS"/>
</dbReference>
<gene>
    <name evidence="6" type="ORF">L0M14_16715</name>
</gene>
<evidence type="ECO:0000313" key="6">
    <source>
        <dbReference type="EMBL" id="UJF31463.1"/>
    </source>
</evidence>
<dbReference type="Pfam" id="PF13377">
    <property type="entry name" value="Peripla_BP_3"/>
    <property type="match status" value="1"/>
</dbReference>
<dbReference type="InterPro" id="IPR029787">
    <property type="entry name" value="Nucleotide_cyclase"/>
</dbReference>
<reference evidence="6 7" key="1">
    <citation type="journal article" date="2024" name="Int. J. Syst. Evol. Microbiol.">
        <title>Paenibacillus hexagrammi sp. nov., a novel bacterium isolated from the gut content of Hexagrammos agrammus.</title>
        <authorList>
            <person name="Jung H.K."/>
            <person name="Kim D.G."/>
            <person name="Zin H."/>
            <person name="Park J."/>
            <person name="Jung H."/>
            <person name="Kim Y.O."/>
            <person name="Kong H.J."/>
            <person name="Kim J.W."/>
            <person name="Kim Y.S."/>
        </authorList>
    </citation>
    <scope>NUCLEOTIDE SEQUENCE [LARGE SCALE GENOMIC DNA]</scope>
    <source>
        <strain evidence="6 7">YPD9-1</strain>
    </source>
</reference>
<keyword evidence="6" id="KW-0808">Transferase</keyword>
<name>A0ABY3SBZ3_9BACL</name>
<proteinExistence type="predicted"/>
<dbReference type="CDD" id="cd00130">
    <property type="entry name" value="PAS"/>
    <property type="match status" value="1"/>
</dbReference>
<dbReference type="InterPro" id="IPR046335">
    <property type="entry name" value="LacI/GalR-like_sensor"/>
</dbReference>
<keyword evidence="2" id="KW-0238">DNA-binding</keyword>
<dbReference type="InterPro" id="IPR000700">
    <property type="entry name" value="PAS-assoc_C"/>
</dbReference>
<dbReference type="InterPro" id="IPR001610">
    <property type="entry name" value="PAC"/>
</dbReference>
<dbReference type="SMART" id="SM00086">
    <property type="entry name" value="PAC"/>
    <property type="match status" value="1"/>
</dbReference>
<dbReference type="Proteomes" id="UP001649230">
    <property type="component" value="Chromosome"/>
</dbReference>
<evidence type="ECO:0000259" key="4">
    <source>
        <dbReference type="PROSITE" id="PS50113"/>
    </source>
</evidence>
<dbReference type="SUPFAM" id="SSF55073">
    <property type="entry name" value="Nucleotide cyclase"/>
    <property type="match status" value="1"/>
</dbReference>
<dbReference type="Pfam" id="PF08447">
    <property type="entry name" value="PAS_3"/>
    <property type="match status" value="1"/>
</dbReference>
<accession>A0ABY3SBZ3</accession>
<keyword evidence="3" id="KW-0804">Transcription</keyword>
<evidence type="ECO:0000259" key="5">
    <source>
        <dbReference type="PROSITE" id="PS50887"/>
    </source>
</evidence>
<dbReference type="NCBIfam" id="TIGR00254">
    <property type="entry name" value="GGDEF"/>
    <property type="match status" value="1"/>
</dbReference>
<organism evidence="6 7">
    <name type="scientific">Paenibacillus hexagrammi</name>
    <dbReference type="NCBI Taxonomy" id="2908839"/>
    <lineage>
        <taxon>Bacteria</taxon>
        <taxon>Bacillati</taxon>
        <taxon>Bacillota</taxon>
        <taxon>Bacilli</taxon>
        <taxon>Bacillales</taxon>
        <taxon>Paenibacillaceae</taxon>
        <taxon>Paenibacillus</taxon>
    </lineage>
</organism>
<keyword evidence="1" id="KW-0805">Transcription regulation</keyword>
<dbReference type="PANTHER" id="PTHR46663">
    <property type="entry name" value="DIGUANYLATE CYCLASE DGCT-RELATED"/>
    <property type="match status" value="1"/>
</dbReference>
<dbReference type="InterPro" id="IPR028082">
    <property type="entry name" value="Peripla_BP_I"/>
</dbReference>
<dbReference type="SUPFAM" id="SSF55785">
    <property type="entry name" value="PYP-like sensor domain (PAS domain)"/>
    <property type="match status" value="1"/>
</dbReference>
<keyword evidence="6" id="KW-0548">Nucleotidyltransferase</keyword>
<dbReference type="PROSITE" id="PS50887">
    <property type="entry name" value="GGDEF"/>
    <property type="match status" value="1"/>
</dbReference>
<dbReference type="PANTHER" id="PTHR46663:SF3">
    <property type="entry name" value="SLL0267 PROTEIN"/>
    <property type="match status" value="1"/>
</dbReference>
<dbReference type="EC" id="2.7.7.65" evidence="6"/>
<keyword evidence="7" id="KW-1185">Reference proteome</keyword>
<dbReference type="CDD" id="cd06267">
    <property type="entry name" value="PBP1_LacI_sugar_binding-like"/>
    <property type="match status" value="1"/>
</dbReference>
<dbReference type="NCBIfam" id="TIGR00229">
    <property type="entry name" value="sensory_box"/>
    <property type="match status" value="1"/>
</dbReference>
<feature type="domain" description="GGDEF" evidence="5">
    <location>
        <begin position="601"/>
        <end position="734"/>
    </location>
</feature>
<dbReference type="InterPro" id="IPR043128">
    <property type="entry name" value="Rev_trsase/Diguanyl_cyclase"/>
</dbReference>
<dbReference type="InterPro" id="IPR013655">
    <property type="entry name" value="PAS_fold_3"/>
</dbReference>
<dbReference type="RefSeq" id="WP_235117809.1">
    <property type="nucleotide sequence ID" value="NZ_CP090978.1"/>
</dbReference>